<evidence type="ECO:0000256" key="1">
    <source>
        <dbReference type="SAM" id="SignalP"/>
    </source>
</evidence>
<accession>A0A9N9M1U8</accession>
<dbReference type="OrthoDB" id="509690at2759"/>
<comment type="caution">
    <text evidence="3">The sequence shown here is derived from an EMBL/GenBank/DDBJ whole genome shotgun (WGS) entry which is preliminary data.</text>
</comment>
<dbReference type="InterPro" id="IPR011050">
    <property type="entry name" value="Pectin_lyase_fold/virulence"/>
</dbReference>
<dbReference type="AlphaFoldDB" id="A0A9N9M1U8"/>
<gene>
    <name evidence="3" type="ORF">HYALB_00006880</name>
</gene>
<dbReference type="Pfam" id="PF12708">
    <property type="entry name" value="Pect-lyase_RHGA_epim"/>
    <property type="match status" value="1"/>
</dbReference>
<dbReference type="SUPFAM" id="SSF51126">
    <property type="entry name" value="Pectin lyase-like"/>
    <property type="match status" value="1"/>
</dbReference>
<evidence type="ECO:0000313" key="4">
    <source>
        <dbReference type="Proteomes" id="UP000701801"/>
    </source>
</evidence>
<dbReference type="Gene3D" id="2.160.20.10">
    <property type="entry name" value="Single-stranded right-handed beta-helix, Pectin lyase-like"/>
    <property type="match status" value="1"/>
</dbReference>
<keyword evidence="1" id="KW-0732">Signal</keyword>
<sequence>MFSLEVCIALLGLPLAVISQPAVLTDTASSVNVNYNDVVTDEGDRLPDFSFCGYHSSDKPLPSAAPTITLNAGKGDQTKLIQNALDKVSTSGGVVVLSQGTFEFLGQLRLQSNTVLRGAGMGKTVLTTKNGSMNLITMGNGDGKAKVGDAVAITDSHVPIGATNFTVKSTAGLAVGSEVYIQRAVTPEWVRENGMSDLVRNGKPQVWLEVSRVFFKAEITTLTTISGRQFRQKSQSISISGNIVTIDIPLTYSLDSRYMAPQLVPYTPPTGSSEMGVENLSITLSPTCSAKSTDSFARSLNIIGYNAFVTVQPNTFRHTLVNINMHRNGATDNGAGYAGGIGIEGTQILVSDCSAYGPLDAKFYSIWTTTLTPGPNAIVRFTAQQSSMIIQPHMRWGHGLLIDNSTTPLEFMNRATAGSGHGWPISGGVGWNVRGKFKLKAESPPLGVNWCIGCEGDKQTGTNGAVH</sequence>
<proteinExistence type="predicted"/>
<feature type="chain" id="PRO_5040243772" description="Rhamnogalacturonase A/B/Epimerase-like pectate lyase domain-containing protein" evidence="1">
    <location>
        <begin position="20"/>
        <end position="467"/>
    </location>
</feature>
<dbReference type="EMBL" id="CAJVRM010000744">
    <property type="protein sequence ID" value="CAG8983913.1"/>
    <property type="molecule type" value="Genomic_DNA"/>
</dbReference>
<dbReference type="InterPro" id="IPR024535">
    <property type="entry name" value="RHGA/B-epi-like_pectate_lyase"/>
</dbReference>
<name>A0A9N9M1U8_9HELO</name>
<protein>
    <recommendedName>
        <fullName evidence="2">Rhamnogalacturonase A/B/Epimerase-like pectate lyase domain-containing protein</fullName>
    </recommendedName>
</protein>
<organism evidence="3 4">
    <name type="scientific">Hymenoscyphus albidus</name>
    <dbReference type="NCBI Taxonomy" id="595503"/>
    <lineage>
        <taxon>Eukaryota</taxon>
        <taxon>Fungi</taxon>
        <taxon>Dikarya</taxon>
        <taxon>Ascomycota</taxon>
        <taxon>Pezizomycotina</taxon>
        <taxon>Leotiomycetes</taxon>
        <taxon>Helotiales</taxon>
        <taxon>Helotiaceae</taxon>
        <taxon>Hymenoscyphus</taxon>
    </lineage>
</organism>
<dbReference type="InterPro" id="IPR012334">
    <property type="entry name" value="Pectin_lyas_fold"/>
</dbReference>
<evidence type="ECO:0000259" key="2">
    <source>
        <dbReference type="Pfam" id="PF12708"/>
    </source>
</evidence>
<evidence type="ECO:0000313" key="3">
    <source>
        <dbReference type="EMBL" id="CAG8983913.1"/>
    </source>
</evidence>
<keyword evidence="4" id="KW-1185">Reference proteome</keyword>
<reference evidence="3" key="1">
    <citation type="submission" date="2021-07" db="EMBL/GenBank/DDBJ databases">
        <authorList>
            <person name="Durling M."/>
        </authorList>
    </citation>
    <scope>NUCLEOTIDE SEQUENCE</scope>
</reference>
<feature type="signal peptide" evidence="1">
    <location>
        <begin position="1"/>
        <end position="19"/>
    </location>
</feature>
<dbReference type="Proteomes" id="UP000701801">
    <property type="component" value="Unassembled WGS sequence"/>
</dbReference>
<feature type="domain" description="Rhamnogalacturonase A/B/Epimerase-like pectate lyase" evidence="2">
    <location>
        <begin position="72"/>
        <end position="171"/>
    </location>
</feature>